<accession>A0ABD3PJY0</accession>
<feature type="compositionally biased region" description="Polar residues" evidence="1">
    <location>
        <begin position="527"/>
        <end position="540"/>
    </location>
</feature>
<feature type="region of interest" description="Disordered" evidence="1">
    <location>
        <begin position="256"/>
        <end position="275"/>
    </location>
</feature>
<organism evidence="2 3">
    <name type="scientific">Cyclotella atomus</name>
    <dbReference type="NCBI Taxonomy" id="382360"/>
    <lineage>
        <taxon>Eukaryota</taxon>
        <taxon>Sar</taxon>
        <taxon>Stramenopiles</taxon>
        <taxon>Ochrophyta</taxon>
        <taxon>Bacillariophyta</taxon>
        <taxon>Coscinodiscophyceae</taxon>
        <taxon>Thalassiosirophycidae</taxon>
        <taxon>Stephanodiscales</taxon>
        <taxon>Stephanodiscaceae</taxon>
        <taxon>Cyclotella</taxon>
    </lineage>
</organism>
<feature type="region of interest" description="Disordered" evidence="1">
    <location>
        <begin position="514"/>
        <end position="549"/>
    </location>
</feature>
<dbReference type="AlphaFoldDB" id="A0ABD3PJY0"/>
<keyword evidence="3" id="KW-1185">Reference proteome</keyword>
<gene>
    <name evidence="2" type="ORF">ACHAWO_001934</name>
</gene>
<comment type="caution">
    <text evidence="2">The sequence shown here is derived from an EMBL/GenBank/DDBJ whole genome shotgun (WGS) entry which is preliminary data.</text>
</comment>
<reference evidence="2 3" key="1">
    <citation type="submission" date="2024-10" db="EMBL/GenBank/DDBJ databases">
        <title>Updated reference genomes for cyclostephanoid diatoms.</title>
        <authorList>
            <person name="Roberts W.R."/>
            <person name="Alverson A.J."/>
        </authorList>
    </citation>
    <scope>NUCLEOTIDE SEQUENCE [LARGE SCALE GENOMIC DNA]</scope>
    <source>
        <strain evidence="2 3">AJA010-31</strain>
    </source>
</reference>
<dbReference type="EMBL" id="JALLPJ020000640">
    <property type="protein sequence ID" value="KAL3786660.1"/>
    <property type="molecule type" value="Genomic_DNA"/>
</dbReference>
<evidence type="ECO:0000313" key="2">
    <source>
        <dbReference type="EMBL" id="KAL3786660.1"/>
    </source>
</evidence>
<evidence type="ECO:0008006" key="4">
    <source>
        <dbReference type="Google" id="ProtNLM"/>
    </source>
</evidence>
<protein>
    <recommendedName>
        <fullName evidence="4">DUF4460 domain-containing protein</fullName>
    </recommendedName>
</protein>
<evidence type="ECO:0000256" key="1">
    <source>
        <dbReference type="SAM" id="MobiDB-lite"/>
    </source>
</evidence>
<feature type="region of interest" description="Disordered" evidence="1">
    <location>
        <begin position="446"/>
        <end position="500"/>
    </location>
</feature>
<proteinExistence type="predicted"/>
<feature type="compositionally biased region" description="Basic and acidic residues" evidence="1">
    <location>
        <begin position="490"/>
        <end position="500"/>
    </location>
</feature>
<feature type="compositionally biased region" description="Basic residues" evidence="1">
    <location>
        <begin position="470"/>
        <end position="489"/>
    </location>
</feature>
<sequence length="614" mass="69466">MARHLARLPAPAALAALPPSVHPSNGIPCCAFLYRHPSKLQTQRPLHPSHSFGTTCANKPLLASSPVNAHNKRQFSTAKAPKATLRKRIRPFLIACHPDASHFSDDDDTEDNDTFNKKKHMSRQAKAVNLKAVQTLNGLIDTCDELITRCTATGVGQLPELKARYEVEFMLPSTAAPTRTNELRVKSKDKKREGLSLRSVVIEFPPRLREEVRQMALTKSSPDDEEAFQTGISLKKHVEKELGRLLIVAGLEYEGTPDEEEENADKFTPGGQERKHEGEWTLSDHFLHELGIEPMEDIAPKSPAFYGRSGPKETPPPGYAHLKDERQKFVNSIRWDKFREMYDDAYEDAKADCATTKMDLYNPNTKEGRTRREQFISEICSRVEIWMGGDENGDENSEIPEGLDVVAQLVAIRRLSTVLLDNFEYLNMEKMGRMWENLVIVFTPPRDGRRRHLKPKRNDTNDEYADVARKHSPHPGRKLKKWERKTKKREKADQPDRGFMRRVAESHFHAMEKKQHVKEDIGDDGEQQSTDVSSPSQVSDSGFKFSYGSHRDQGSGQVIAYIPIDFGDYEVVRQLHVYLYDYFDNCSGSGFLKVAPDGTLTANVAGMDYDTAAS</sequence>
<name>A0ABD3PJY0_9STRA</name>
<dbReference type="Proteomes" id="UP001530400">
    <property type="component" value="Unassembled WGS sequence"/>
</dbReference>
<evidence type="ECO:0000313" key="3">
    <source>
        <dbReference type="Proteomes" id="UP001530400"/>
    </source>
</evidence>